<dbReference type="CDD" id="cd00833">
    <property type="entry name" value="PKS"/>
    <property type="match status" value="1"/>
</dbReference>
<dbReference type="SMART" id="SM01294">
    <property type="entry name" value="PKS_PP_betabranch"/>
    <property type="match status" value="1"/>
</dbReference>
<dbReference type="FunFam" id="1.10.1200.10:FF:000007">
    <property type="entry name" value="Probable polyketide synthase pks17"/>
    <property type="match status" value="1"/>
</dbReference>
<evidence type="ECO:0000256" key="7">
    <source>
        <dbReference type="ARBA" id="ARBA00023268"/>
    </source>
</evidence>
<evidence type="ECO:0000313" key="13">
    <source>
        <dbReference type="EMBL" id="XDQ77054.1"/>
    </source>
</evidence>
<dbReference type="SMART" id="SM00826">
    <property type="entry name" value="PKS_DH"/>
    <property type="match status" value="1"/>
</dbReference>
<evidence type="ECO:0000256" key="5">
    <source>
        <dbReference type="ARBA" id="ARBA00022679"/>
    </source>
</evidence>
<dbReference type="GO" id="GO:0008270">
    <property type="term" value="F:zinc ion binding"/>
    <property type="evidence" value="ECO:0007669"/>
    <property type="project" value="InterPro"/>
</dbReference>
<dbReference type="SUPFAM" id="SSF47336">
    <property type="entry name" value="ACP-like"/>
    <property type="match status" value="1"/>
</dbReference>
<dbReference type="GO" id="GO:0031177">
    <property type="term" value="F:phosphopantetheine binding"/>
    <property type="evidence" value="ECO:0007669"/>
    <property type="project" value="InterPro"/>
</dbReference>
<dbReference type="Gene3D" id="3.40.50.11460">
    <property type="match status" value="1"/>
</dbReference>
<dbReference type="InterPro" id="IPR016039">
    <property type="entry name" value="Thiolase-like"/>
</dbReference>
<dbReference type="SUPFAM" id="SSF55048">
    <property type="entry name" value="Probable ACP-binding domain of malonyl-CoA ACP transacylase"/>
    <property type="match status" value="1"/>
</dbReference>
<keyword evidence="5" id="KW-0808">Transferase</keyword>
<dbReference type="InterPro" id="IPR013968">
    <property type="entry name" value="PKS_KR"/>
</dbReference>
<evidence type="ECO:0000259" key="12">
    <source>
        <dbReference type="PROSITE" id="PS52019"/>
    </source>
</evidence>
<dbReference type="GO" id="GO:0006633">
    <property type="term" value="P:fatty acid biosynthetic process"/>
    <property type="evidence" value="ECO:0007669"/>
    <property type="project" value="InterPro"/>
</dbReference>
<dbReference type="Gene3D" id="3.90.180.10">
    <property type="entry name" value="Medium-chain alcohol dehydrogenases, catalytic domain"/>
    <property type="match status" value="1"/>
</dbReference>
<dbReference type="Pfam" id="PF02801">
    <property type="entry name" value="Ketoacyl-synt_C"/>
    <property type="match status" value="1"/>
</dbReference>
<dbReference type="SMART" id="SM00827">
    <property type="entry name" value="PKS_AT"/>
    <property type="match status" value="1"/>
</dbReference>
<dbReference type="Gene3D" id="1.10.1200.10">
    <property type="entry name" value="ACP-like"/>
    <property type="match status" value="1"/>
</dbReference>
<dbReference type="Pfam" id="PF00550">
    <property type="entry name" value="PP-binding"/>
    <property type="match status" value="1"/>
</dbReference>
<dbReference type="Gene3D" id="3.40.47.10">
    <property type="match status" value="1"/>
</dbReference>
<dbReference type="SUPFAM" id="SSF101173">
    <property type="entry name" value="Docking domain B of the erythromycin polyketide synthase (DEBS)"/>
    <property type="match status" value="1"/>
</dbReference>
<dbReference type="InterPro" id="IPR020843">
    <property type="entry name" value="ER"/>
</dbReference>
<reference evidence="13" key="1">
    <citation type="submission" date="2024-07" db="EMBL/GenBank/DDBJ databases">
        <authorList>
            <person name="Yu S.T."/>
        </authorList>
    </citation>
    <scope>NUCLEOTIDE SEQUENCE</scope>
    <source>
        <strain evidence="13">Y1</strain>
    </source>
</reference>
<dbReference type="SMART" id="SM00823">
    <property type="entry name" value="PKS_PP"/>
    <property type="match status" value="1"/>
</dbReference>
<keyword evidence="3" id="KW-0596">Phosphopantetheine</keyword>
<dbReference type="PANTHER" id="PTHR43775">
    <property type="entry name" value="FATTY ACID SYNTHASE"/>
    <property type="match status" value="1"/>
</dbReference>
<evidence type="ECO:0000256" key="3">
    <source>
        <dbReference type="ARBA" id="ARBA00022450"/>
    </source>
</evidence>
<dbReference type="InterPro" id="IPR032821">
    <property type="entry name" value="PKS_assoc"/>
</dbReference>
<feature type="domain" description="PKS/mFAS DH" evidence="12">
    <location>
        <begin position="944"/>
        <end position="1229"/>
    </location>
</feature>
<dbReference type="Pfam" id="PF16197">
    <property type="entry name" value="KAsynt_C_assoc"/>
    <property type="match status" value="1"/>
</dbReference>
<name>A0AB39TCD1_9ACTN</name>
<proteinExistence type="predicted"/>
<dbReference type="InterPro" id="IPR002364">
    <property type="entry name" value="Quin_OxRdtase/zeta-crystal_CS"/>
</dbReference>
<gene>
    <name evidence="13" type="ORF">AB2U05_00425</name>
</gene>
<dbReference type="InterPro" id="IPR016036">
    <property type="entry name" value="Malonyl_transacylase_ACP-bd"/>
</dbReference>
<dbReference type="InterPro" id="IPR057326">
    <property type="entry name" value="KR_dom"/>
</dbReference>
<evidence type="ECO:0000259" key="10">
    <source>
        <dbReference type="PROSITE" id="PS50075"/>
    </source>
</evidence>
<dbReference type="PANTHER" id="PTHR43775:SF51">
    <property type="entry name" value="INACTIVE PHENOLPHTHIOCEROL SYNTHESIS POLYKETIDE SYNTHASE TYPE I PKS1-RELATED"/>
    <property type="match status" value="1"/>
</dbReference>
<feature type="domain" description="Carrier" evidence="10">
    <location>
        <begin position="2032"/>
        <end position="2107"/>
    </location>
</feature>
<dbReference type="FunFam" id="3.40.50.720:FF:000209">
    <property type="entry name" value="Polyketide synthase Pks12"/>
    <property type="match status" value="1"/>
</dbReference>
<dbReference type="InterPro" id="IPR013154">
    <property type="entry name" value="ADH-like_N"/>
</dbReference>
<dbReference type="Gene3D" id="3.10.129.110">
    <property type="entry name" value="Polyketide synthase dehydratase"/>
    <property type="match status" value="1"/>
</dbReference>
<dbReference type="InterPro" id="IPR049551">
    <property type="entry name" value="PKS_DH_C"/>
</dbReference>
<dbReference type="InterPro" id="IPR055123">
    <property type="entry name" value="SpnB-like_Rossmann"/>
</dbReference>
<dbReference type="InterPro" id="IPR001227">
    <property type="entry name" value="Ac_transferase_dom_sf"/>
</dbReference>
<dbReference type="SMART" id="SM00829">
    <property type="entry name" value="PKS_ER"/>
    <property type="match status" value="1"/>
</dbReference>
<dbReference type="InterPro" id="IPR006162">
    <property type="entry name" value="Ppantetheine_attach_site"/>
</dbReference>
<dbReference type="Pfam" id="PF13602">
    <property type="entry name" value="ADH_zinc_N_2"/>
    <property type="match status" value="1"/>
</dbReference>
<feature type="active site" description="Proton donor; for dehydratase activity" evidence="9">
    <location>
        <position position="1145"/>
    </location>
</feature>
<dbReference type="SUPFAM" id="SSF51735">
    <property type="entry name" value="NAD(P)-binding Rossmann-fold domains"/>
    <property type="match status" value="3"/>
</dbReference>
<dbReference type="GO" id="GO:0004315">
    <property type="term" value="F:3-oxoacyl-[acyl-carrier-protein] synthase activity"/>
    <property type="evidence" value="ECO:0007669"/>
    <property type="project" value="InterPro"/>
</dbReference>
<dbReference type="SMART" id="SM00822">
    <property type="entry name" value="PKS_KR"/>
    <property type="match status" value="1"/>
</dbReference>
<dbReference type="InterPro" id="IPR015083">
    <property type="entry name" value="NorB/c/GfsB-D-like_docking"/>
</dbReference>
<feature type="active site" description="Proton acceptor; for dehydratase activity" evidence="9">
    <location>
        <position position="976"/>
    </location>
</feature>
<dbReference type="GO" id="GO:0016491">
    <property type="term" value="F:oxidoreductase activity"/>
    <property type="evidence" value="ECO:0007669"/>
    <property type="project" value="InterPro"/>
</dbReference>
<dbReference type="Pfam" id="PF21089">
    <property type="entry name" value="PKS_DH_N"/>
    <property type="match status" value="1"/>
</dbReference>
<dbReference type="Pfam" id="PF22953">
    <property type="entry name" value="SpnB_Rossmann"/>
    <property type="match status" value="1"/>
</dbReference>
<keyword evidence="8" id="KW-0012">Acyltransferase</keyword>
<feature type="domain" description="Ketosynthase family 3 (KS3)" evidence="11">
    <location>
        <begin position="34"/>
        <end position="460"/>
    </location>
</feature>
<dbReference type="GO" id="GO:0033068">
    <property type="term" value="P:macrolide biosynthetic process"/>
    <property type="evidence" value="ECO:0007669"/>
    <property type="project" value="UniProtKB-ARBA"/>
</dbReference>
<dbReference type="SMART" id="SM00825">
    <property type="entry name" value="PKS_KS"/>
    <property type="match status" value="1"/>
</dbReference>
<dbReference type="Gene3D" id="3.40.50.720">
    <property type="entry name" value="NAD(P)-binding Rossmann-like Domain"/>
    <property type="match status" value="1"/>
</dbReference>
<protein>
    <submittedName>
        <fullName evidence="13">SDR family NAD(P)-dependent oxidoreductase</fullName>
    </submittedName>
</protein>
<dbReference type="InterPro" id="IPR020806">
    <property type="entry name" value="PKS_PP-bd"/>
</dbReference>
<keyword evidence="7" id="KW-0511">Multifunctional enzyme</keyword>
<dbReference type="FunFam" id="3.40.47.10:FF:000019">
    <property type="entry name" value="Polyketide synthase type I"/>
    <property type="match status" value="1"/>
</dbReference>
<dbReference type="FunFam" id="3.40.366.10:FF:000002">
    <property type="entry name" value="Probable polyketide synthase 2"/>
    <property type="match status" value="1"/>
</dbReference>
<dbReference type="SUPFAM" id="SSF52151">
    <property type="entry name" value="FabD/lysophospholipase-like"/>
    <property type="match status" value="1"/>
</dbReference>
<dbReference type="Pfam" id="PF08240">
    <property type="entry name" value="ADH_N"/>
    <property type="match status" value="1"/>
</dbReference>
<dbReference type="PROSITE" id="PS52004">
    <property type="entry name" value="KS3_2"/>
    <property type="match status" value="1"/>
</dbReference>
<dbReference type="InterPro" id="IPR011032">
    <property type="entry name" value="GroES-like_sf"/>
</dbReference>
<keyword evidence="6" id="KW-0045">Antibiotic biosynthesis</keyword>
<evidence type="ECO:0000256" key="9">
    <source>
        <dbReference type="PROSITE-ProRule" id="PRU01363"/>
    </source>
</evidence>
<dbReference type="InterPro" id="IPR049900">
    <property type="entry name" value="PKS_mFAS_DH"/>
</dbReference>
<dbReference type="InterPro" id="IPR014031">
    <property type="entry name" value="Ketoacyl_synth_C"/>
</dbReference>
<dbReference type="PROSITE" id="PS01162">
    <property type="entry name" value="QOR_ZETA_CRYSTAL"/>
    <property type="match status" value="1"/>
</dbReference>
<feature type="region of interest" description="C-terminal hotdog fold" evidence="9">
    <location>
        <begin position="1084"/>
        <end position="1229"/>
    </location>
</feature>
<dbReference type="Pfam" id="PF00109">
    <property type="entry name" value="ketoacyl-synt"/>
    <property type="match status" value="1"/>
</dbReference>
<sequence length="2189" mass="225895">MANTEEKLLGYLKRVTADLSRTRRRLHDVEAAAGEPIAIVGMACRYPGGVASPEDLWRLVAEGVDAVGAFPTDRGWDLDALYHPDPDHPGTSYVREGGFLRDAAEFDPAFFGISPREALAMDPQQRLVLETSWEVFERAGLDPAALRGSRTGVYVGAVSSHYLATLTPVPEGVEGYLGTGNMTSVVSGRVSYTFGLEGPAVTVDTACSSSLVALHWAIQALRSGDCAMALAGGVSVMPAPGAFIEFSRQRGLAVDGRCKSFAAAADGTGWAEGVGMLLVERLGDAQRHGHRVLAVIRGSAINQDGASNGLTAPNDLAQERVIRAALANAGLTAGQVDAVEAHGTGTTLGDPIEAQALLATYGRERPAGRPLRLGSIKSNFGHSAAAAGVAGVIKMVQALRNGTLPPTLHVDRPTPKVDWADGAVALLTEPVDWAPGGEPRRAAVSSFGVSGTNAHVIIEEAPSAPEAVDGAADEAADEAVGPAEVPDAPPLPVSLPLVPLVLSGRGGAALRGQAARLADFLAAQPDGVDPARLGRSLATTRTGHSTRAVLLAADRATAVHGLRALAADEPAAGLLRGTALPDASAVFVFPGQGSQWVGMGAELLDASPVFAARIAECEAALSAHVDWSLTEVLRGGADLDRVDVVQPVLWAVMVALAALWRAAGVEPAAVVGHSQGEIAAACVAGALSLEDGARVVALRARALPALSGEGGMVSLPLPAEEVARLLEPYGGRISIAALNGPSSTVVSGDADVLEQLLAEHERARRIDVDYASHSAHVEAIREEILTALHGVTPRPAQVPFYSTLVGEPIDTRTLDAAYWYRNLREPVRFAPVVRRLLDDGFALFVEASAHPVLTVGIGEGIEQAGARAAAVGTLRREEGGPERFAASLAEAWTHGAAVDWARVFPAGAPVDLPTYAFQRERYWPDHAVGAPGDPAGLGLAAADHPLLSAGIAVADSGEYLLTGRLALRTHPWLADHAVSGSVLLPGTAFVELALRAGQEAGAAGLEELTLEAPLVLPPGEAVQVQVRLGGPDDGGRRTVSVHSRPGGAGAGAADDPWTRHATGTLVNEPGGEPFDLSAWPPPGAEPVDLDGYYEGLAAAGYGYGPAFQGLRAAWRRGDEVFAEVALPAEQHGEAERFGVHPALLDAALHAVGLAGSVRDVGRVRLPFAWTGVRVDAVGATSARVRIAPAADPVDGTAVAVTLQVADAEGGPVAAVDALVLRPVSEHRAPGNGDSLYRMDWQPLPTGGAAPTEHWAVLGSGTAVAAARRYPDLAALGAALAAGEPVPDVVVLPLPLPPADRPLPAAARACADAVLAAVQGWLGAAELAAARLVVLTERAVSTALGEDVTALAHAPAWGLLRAAQAEEPDRFVLVDTDGRPDSAARLAEAVSGAVASGEPQLALRRGEVLVPRVVRADRSGLLTPPDGSPAWRLDTAEPGTLDALALLPHPEAAAPLAPGQVRLAVRAAGLNFRDVLVGLGMVPGQVGMGSEAAGVVVELGPGVADLAVGDRVTGIVPGGFGPLAVADRRTLVRIPDGWSFAEAASLPVVFLTAWYGLVDLARTEPGEAVLVHAAAGGVGMAAVQVARHLGAEVYATASPGKWDALRALGVPDGRIADSRTLAFEPAFLAATGGAGVDVVLNSLAGEFVDASLRLLPRGGRFLELGKTDVRDPDQVELEYPDVRYRAHVDPAPERIGEILREVVDLVEHGALRLLPLRSWDVRRAPEAFRFMSQARHTGKLVLTVPRPLDPAGTALITGGTGTLGALVARHLVTAHGIRHLLLAGRRGAEAPGAAELAAELTALGATVTVAACDAADRAALAALLDTVPADRPLTAVVHAAGVLDDGVLTSLGPDRLARVLRPKADAAVHLHELTASHDLAAFVLFSSMTGALGNPGQANYAAANTFLDALAAHRRSRGLPAGSLGWGFWARASGMTGHLGQGAVGRMTRLGLLPLGTEQGLALLDTALGRDEPFLLPMRLDLAALRAQAAGLPAPLRGLVRAPARRAARAGAEAAGGTLARRLAGLAAAAREELLLDLVRGHVAVVLGHGSPESVEPDRAFRELGFDSLTAVELRNRLNAASGLRLPATLVFSHPTPAELARHLNAEIGAGADEAPAVLGELARLEAALAGCRPDEPTRAAVGRRLEALLRSWRRDGEGAEGGGVIDDAALDAATDDEMFELIDRQLGAS</sequence>
<dbReference type="InterPro" id="IPR009081">
    <property type="entry name" value="PP-bd_ACP"/>
</dbReference>
<evidence type="ECO:0000256" key="4">
    <source>
        <dbReference type="ARBA" id="ARBA00022553"/>
    </source>
</evidence>
<comment type="cofactor">
    <cofactor evidence="1">
        <name>pantetheine 4'-phosphate</name>
        <dbReference type="ChEBI" id="CHEBI:47942"/>
    </cofactor>
</comment>
<dbReference type="Pfam" id="PF14765">
    <property type="entry name" value="PS-DH"/>
    <property type="match status" value="1"/>
</dbReference>
<dbReference type="InterPro" id="IPR020807">
    <property type="entry name" value="PKS_DH"/>
</dbReference>
<dbReference type="InterPro" id="IPR014043">
    <property type="entry name" value="Acyl_transferase_dom"/>
</dbReference>
<dbReference type="SUPFAM" id="SSF50129">
    <property type="entry name" value="GroES-like"/>
    <property type="match status" value="1"/>
</dbReference>
<evidence type="ECO:0000256" key="1">
    <source>
        <dbReference type="ARBA" id="ARBA00001957"/>
    </source>
</evidence>
<dbReference type="InterPro" id="IPR036736">
    <property type="entry name" value="ACP-like_sf"/>
</dbReference>
<evidence type="ECO:0000256" key="6">
    <source>
        <dbReference type="ARBA" id="ARBA00023194"/>
    </source>
</evidence>
<organism evidence="13">
    <name type="scientific">Streptomyces sp. Y1</name>
    <dbReference type="NCBI Taxonomy" id="3238634"/>
    <lineage>
        <taxon>Bacteria</taxon>
        <taxon>Bacillati</taxon>
        <taxon>Actinomycetota</taxon>
        <taxon>Actinomycetes</taxon>
        <taxon>Kitasatosporales</taxon>
        <taxon>Streptomycetaceae</taxon>
        <taxon>Streptomyces</taxon>
    </lineage>
</organism>
<dbReference type="Pfam" id="PF00698">
    <property type="entry name" value="Acyl_transf_1"/>
    <property type="match status" value="1"/>
</dbReference>
<dbReference type="PROSITE" id="PS50075">
    <property type="entry name" value="CARRIER"/>
    <property type="match status" value="1"/>
</dbReference>
<comment type="pathway">
    <text evidence="2">Antibiotic biosynthesis.</text>
</comment>
<keyword evidence="4" id="KW-0597">Phosphoprotein</keyword>
<dbReference type="PROSITE" id="PS00012">
    <property type="entry name" value="PHOSPHOPANTETHEINE"/>
    <property type="match status" value="1"/>
</dbReference>
<dbReference type="GO" id="GO:0004312">
    <property type="term" value="F:fatty acid synthase activity"/>
    <property type="evidence" value="ECO:0007669"/>
    <property type="project" value="TreeGrafter"/>
</dbReference>
<dbReference type="CDD" id="cd08956">
    <property type="entry name" value="KR_3_FAS_SDR_x"/>
    <property type="match status" value="1"/>
</dbReference>
<dbReference type="PROSITE" id="PS00606">
    <property type="entry name" value="KS3_1"/>
    <property type="match status" value="1"/>
</dbReference>
<dbReference type="EMBL" id="CP163445">
    <property type="protein sequence ID" value="XDQ77054.1"/>
    <property type="molecule type" value="Genomic_DNA"/>
</dbReference>
<dbReference type="PROSITE" id="PS52019">
    <property type="entry name" value="PKS_MFAS_DH"/>
    <property type="match status" value="1"/>
</dbReference>
<dbReference type="InterPro" id="IPR036299">
    <property type="entry name" value="Polyketide_synth_docking_sf"/>
</dbReference>
<evidence type="ECO:0000256" key="2">
    <source>
        <dbReference type="ARBA" id="ARBA00004792"/>
    </source>
</evidence>
<dbReference type="SUPFAM" id="SSF53901">
    <property type="entry name" value="Thiolase-like"/>
    <property type="match status" value="1"/>
</dbReference>
<dbReference type="RefSeq" id="WP_369182051.1">
    <property type="nucleotide sequence ID" value="NZ_CP163445.1"/>
</dbReference>
<dbReference type="InterPro" id="IPR016035">
    <property type="entry name" value="Acyl_Trfase/lysoPLipase"/>
</dbReference>
<dbReference type="Gene3D" id="3.40.366.10">
    <property type="entry name" value="Malonyl-Coenzyme A Acyl Carrier Protein, domain 2"/>
    <property type="match status" value="1"/>
</dbReference>
<dbReference type="InterPro" id="IPR050091">
    <property type="entry name" value="PKS_NRPS_Biosynth_Enz"/>
</dbReference>
<dbReference type="CDD" id="cd05195">
    <property type="entry name" value="enoyl_red"/>
    <property type="match status" value="1"/>
</dbReference>
<dbReference type="Gene3D" id="3.30.70.3290">
    <property type="match status" value="1"/>
</dbReference>
<dbReference type="InterPro" id="IPR049552">
    <property type="entry name" value="PKS_DH_N"/>
</dbReference>
<dbReference type="InterPro" id="IPR014030">
    <property type="entry name" value="Ketoacyl_synth_N"/>
</dbReference>
<dbReference type="InterPro" id="IPR018201">
    <property type="entry name" value="Ketoacyl_synth_AS"/>
</dbReference>
<dbReference type="Pfam" id="PF08990">
    <property type="entry name" value="Docking"/>
    <property type="match status" value="1"/>
</dbReference>
<evidence type="ECO:0000259" key="11">
    <source>
        <dbReference type="PROSITE" id="PS52004"/>
    </source>
</evidence>
<dbReference type="FunFam" id="3.90.180.10:FF:000032">
    <property type="entry name" value="Probable polyketide synthase pks1"/>
    <property type="match status" value="1"/>
</dbReference>
<dbReference type="InterPro" id="IPR042104">
    <property type="entry name" value="PKS_dehydratase_sf"/>
</dbReference>
<accession>A0AB39TCD1</accession>
<dbReference type="Pfam" id="PF08659">
    <property type="entry name" value="KR"/>
    <property type="match status" value="1"/>
</dbReference>
<dbReference type="InterPro" id="IPR020841">
    <property type="entry name" value="PKS_Beta-ketoAc_synthase_dom"/>
</dbReference>
<dbReference type="InterPro" id="IPR036291">
    <property type="entry name" value="NAD(P)-bd_dom_sf"/>
</dbReference>
<feature type="region of interest" description="N-terminal hotdog fold" evidence="9">
    <location>
        <begin position="944"/>
        <end position="1072"/>
    </location>
</feature>
<evidence type="ECO:0000256" key="8">
    <source>
        <dbReference type="ARBA" id="ARBA00023315"/>
    </source>
</evidence>